<dbReference type="AlphaFoldDB" id="A0A0F8YE21"/>
<evidence type="ECO:0000256" key="3">
    <source>
        <dbReference type="ARBA" id="ARBA00023065"/>
    </source>
</evidence>
<evidence type="ECO:0000313" key="4">
    <source>
        <dbReference type="EMBL" id="KKK79678.1"/>
    </source>
</evidence>
<dbReference type="Gene3D" id="1.10.287.3240">
    <property type="match status" value="1"/>
</dbReference>
<comment type="similarity">
    <text evidence="1">Belongs to the V-ATPase D subunit family.</text>
</comment>
<proteinExistence type="inferred from homology"/>
<accession>A0A0F8YE21</accession>
<dbReference type="GO" id="GO:0046961">
    <property type="term" value="F:proton-transporting ATPase activity, rotational mechanism"/>
    <property type="evidence" value="ECO:0007669"/>
    <property type="project" value="InterPro"/>
</dbReference>
<evidence type="ECO:0000256" key="1">
    <source>
        <dbReference type="ARBA" id="ARBA00005850"/>
    </source>
</evidence>
<comment type="caution">
    <text evidence="4">The sequence shown here is derived from an EMBL/GenBank/DDBJ whole genome shotgun (WGS) entry which is preliminary data.</text>
</comment>
<name>A0A0F8YE21_9ZZZZ</name>
<reference evidence="4" key="1">
    <citation type="journal article" date="2015" name="Nature">
        <title>Complex archaea that bridge the gap between prokaryotes and eukaryotes.</title>
        <authorList>
            <person name="Spang A."/>
            <person name="Saw J.H."/>
            <person name="Jorgensen S.L."/>
            <person name="Zaremba-Niedzwiedzka K."/>
            <person name="Martijn J."/>
            <person name="Lind A.E."/>
            <person name="van Eijk R."/>
            <person name="Schleper C."/>
            <person name="Guy L."/>
            <person name="Ettema T.J."/>
        </authorList>
    </citation>
    <scope>NUCLEOTIDE SEQUENCE</scope>
</reference>
<sequence length="85" mass="9564">MEELHTTRTELLQRRLQIDLAVQGRDLLEKKRDALLMEFMKIMEEVMALSSKLRREAADAYFSLAIAQAVDGNINLTSAALATQG</sequence>
<organism evidence="4">
    <name type="scientific">marine sediment metagenome</name>
    <dbReference type="NCBI Taxonomy" id="412755"/>
    <lineage>
        <taxon>unclassified sequences</taxon>
        <taxon>metagenomes</taxon>
        <taxon>ecological metagenomes</taxon>
    </lineage>
</organism>
<dbReference type="Pfam" id="PF01813">
    <property type="entry name" value="ATP-synt_D"/>
    <property type="match status" value="1"/>
</dbReference>
<gene>
    <name evidence="4" type="ORF">LCGC14_2831100</name>
</gene>
<keyword evidence="3" id="KW-0406">Ion transport</keyword>
<evidence type="ECO:0000256" key="2">
    <source>
        <dbReference type="ARBA" id="ARBA00022448"/>
    </source>
</evidence>
<dbReference type="InterPro" id="IPR002699">
    <property type="entry name" value="V_ATPase_D"/>
</dbReference>
<protein>
    <recommendedName>
        <fullName evidence="5">V-type ATP synthase subunit D</fullName>
    </recommendedName>
</protein>
<dbReference type="EMBL" id="LAZR01053919">
    <property type="protein sequence ID" value="KKK79678.1"/>
    <property type="molecule type" value="Genomic_DNA"/>
</dbReference>
<keyword evidence="2" id="KW-0813">Transport</keyword>
<feature type="non-terminal residue" evidence="4">
    <location>
        <position position="85"/>
    </location>
</feature>
<evidence type="ECO:0008006" key="5">
    <source>
        <dbReference type="Google" id="ProtNLM"/>
    </source>
</evidence>